<dbReference type="GO" id="GO:0008270">
    <property type="term" value="F:zinc ion binding"/>
    <property type="evidence" value="ECO:0007669"/>
    <property type="project" value="UniProtKB-KW"/>
</dbReference>
<evidence type="ECO:0000256" key="13">
    <source>
        <dbReference type="ARBA" id="ARBA00022833"/>
    </source>
</evidence>
<evidence type="ECO:0000256" key="7">
    <source>
        <dbReference type="ARBA" id="ARBA00022490"/>
    </source>
</evidence>
<evidence type="ECO:0000256" key="9">
    <source>
        <dbReference type="ARBA" id="ARBA00022723"/>
    </source>
</evidence>
<dbReference type="InterPro" id="IPR039795">
    <property type="entry name" value="LTN1/Rkr1"/>
</dbReference>
<dbReference type="PANTHER" id="PTHR12389">
    <property type="entry name" value="ZINC FINGER PROTEIN 294"/>
    <property type="match status" value="1"/>
</dbReference>
<dbReference type="Proteomes" id="UP000663843">
    <property type="component" value="Unassembled WGS sequence"/>
</dbReference>
<keyword evidence="12 16" id="KW-0833">Ubl conjugation pathway</keyword>
<gene>
    <name evidence="19" type="ORF">RDB_LOCUS79054</name>
</gene>
<dbReference type="Pfam" id="PF22958">
    <property type="entry name" value="Ltn1_1st"/>
    <property type="match status" value="1"/>
</dbReference>
<evidence type="ECO:0000256" key="3">
    <source>
        <dbReference type="ARBA" id="ARBA00004906"/>
    </source>
</evidence>
<dbReference type="SMART" id="SM00744">
    <property type="entry name" value="RINGv"/>
    <property type="match status" value="1"/>
</dbReference>
<dbReference type="InterPro" id="IPR013083">
    <property type="entry name" value="Znf_RING/FYVE/PHD"/>
</dbReference>
<comment type="pathway">
    <text evidence="3 16">Protein modification; protein ubiquitination.</text>
</comment>
<evidence type="ECO:0000256" key="4">
    <source>
        <dbReference type="ARBA" id="ARBA00007997"/>
    </source>
</evidence>
<dbReference type="GO" id="GO:1990116">
    <property type="term" value="P:ribosome-associated ubiquitin-dependent protein catabolic process"/>
    <property type="evidence" value="ECO:0007669"/>
    <property type="project" value="UniProtKB-UniRule"/>
</dbReference>
<keyword evidence="8 16" id="KW-0808">Transferase</keyword>
<dbReference type="CDD" id="cd16491">
    <property type="entry name" value="RING-CH-C4HC3_LTN1"/>
    <property type="match status" value="1"/>
</dbReference>
<feature type="region of interest" description="Disordered" evidence="17">
    <location>
        <begin position="1"/>
        <end position="59"/>
    </location>
</feature>
<keyword evidence="11 15" id="KW-0863">Zinc-finger</keyword>
<dbReference type="GO" id="GO:0072344">
    <property type="term" value="P:rescue of stalled ribosome"/>
    <property type="evidence" value="ECO:0007669"/>
    <property type="project" value="UniProtKB-UniRule"/>
</dbReference>
<dbReference type="EC" id="2.3.2.27" evidence="5 16"/>
<sequence>MGKSGKSSATSATRKKHAKKAAAHDPSIAIAPSVSKTQGKGKGKGKNKEPRVKQYIPPPKYKPLVEDPIESSAIASILPPNMVLCFKGLSKKDPVTKAKALDELGNISDAESWKAALPVWLWHFISLSVHPNRRLRELSATIHSKLLEQSGIRDEVQYYILRESNAGTFIAAWVLGANDVVPSISKPLKASWDSSIAWDAADSDGQLIDIQDHMSDLIPTILQAIVDPDQLYRRFAPLLAHFLKEGDTDDLGEDSQDRDARIRTAGLNSVAWILESPSTIAQSALLHPLRELLSSNPSFGTVLSIHSSVAGAPTNTQSQTIAWGHEQRAVRISGWKFVRTTVKYLQCNPAASKEEADDAPSLSVGFLRNFGATAIRAAWTETDTVVRISMWDGLLPLITAFPEVWSVNPIAQQSLRTGEQEEVDSESDDKSEDSIPEMTMDPATSSRSTQTNGELAFSDFLRFLELGCQGSAIQSYPAVVIVLSTIPESIFSYERSNLERLFTSFWAAYDGKALNTLPRDREPTMKAFLSSLLDCVILISRKLHARSIPSPSLRDSSESDDTPQLVPLKWIAQILQELVYGDLDQNVSVDAAGELIGTSMKKLELISLDITRLAWRMAWEPVLVRQPPNRTQNVIQVLAKLRTTALGVINPEIIDTILRRKALVDDNMAEGIDRVAEQAQVLISLWSYLNETTASWLVETTGQAINTEVLDSMVHSGNTQGIANLMNGYLNAPTILEATRNEVWNGFLSACARAPAFEVLRNVLNLVEITIAPTLEEDASIYSISKSWALDLAKGNTVHNPDLVSLITHWRICLTQTQAAEILQIILSIFITQVQELLFSSTHEVAPSVIESVAQILAIVLAHKDCQFFSWPDLNFVDMSAFLHLLPAFPETSILAPFVECEKARRSWSSHAPEKLQSMGQARAKEVMRNILVNCSTPLSARDILTVATQSGLYQDEKMILLEMIPSQSRLDRELDGLNDNPSPSLAEYDPLISLCEREPDSVTLIAYDRDGFSKYARAGVTLVTLLSEYRHLARDNLWTFRHLLALQQLCSDFVAAVSWPSEVFQFGASNQVYALLDILPPLVIYLGNSLLADRPIEWHRDIISQLSGHGSDPMVARGAQGLVYQYYSAVLCNSPSSRHLRLFRRTMQFVLRDAETDILDMWSGFAQLVYTQHPSAADAIGSVVAARGIESSRLDRWRNDIASRIPSISVNNINLAGLPLLRTLNCLAPPPDSGIIFMPQQRAVYLVQALQAWMSSDEELDTSMEALLTGVLIHLLPILQTVPGAHWEFILDLLETNLSVEATISSLYILLQTLRAISTILELTRTNQQLKEIWMPRQHGIFQAVFQLFLSSSGDTGLSETHAKYYFCLADVIQALPLEQIESTLFDKLLSLVSSGNVPIKITAHYLARNALAQITEQRVLEAAIAVPPENYEEPDSFMKTKFELPLTLVEKLSPPTSAEDDLARHQTDLLLAWWLALEFFENTSLKVKQDYLEQLRKLNLVKLSLLPCLFALLNIGVVGEKPFNLSPWYVEEFHLSLYDQSFVNAQNVLAAHIYFKALKSIPSLIRTWYSECQDRQLSASISAYTKTHFSAVLINQELEQFRSSAASASEALADDTFSLKVAPSVNEIIASYAVDEQEAFEVAVRLPSEFPLRAAEVKDVRGVAGMENRRRAWLFGVQNTIQQQGLIYDALVVYKKNVAGHFEGKSECAICYSLISVTDRTLPTKPCRTCKNLFHASCLYKWFNTSHTSSCPLCRSDIF</sequence>
<dbReference type="FunFam" id="3.30.40.10:FF:000038">
    <property type="entry name" value="E3 ubiquitin-protein ligase listerin"/>
    <property type="match status" value="1"/>
</dbReference>
<keyword evidence="13 16" id="KW-0862">Zinc</keyword>
<evidence type="ECO:0000256" key="1">
    <source>
        <dbReference type="ARBA" id="ARBA00000900"/>
    </source>
</evidence>
<comment type="function">
    <text evidence="16">E3 ubiquitin-protein ligase. Component of the ribosome quality control complex (RQC), a ribosome-associated complex that mediates ubiquitination and extraction of incompletely synthesized nascent chains for proteasomal degradation.</text>
</comment>
<proteinExistence type="inferred from homology"/>
<evidence type="ECO:0000313" key="19">
    <source>
        <dbReference type="EMBL" id="CAE6444485.1"/>
    </source>
</evidence>
<dbReference type="Pfam" id="PF13639">
    <property type="entry name" value="zf-RING_2"/>
    <property type="match status" value="1"/>
</dbReference>
<dbReference type="Gene3D" id="3.30.40.10">
    <property type="entry name" value="Zinc/RING finger domain, C3HC4 (zinc finger)"/>
    <property type="match status" value="1"/>
</dbReference>
<evidence type="ECO:0000256" key="2">
    <source>
        <dbReference type="ARBA" id="ARBA00004514"/>
    </source>
</evidence>
<dbReference type="GO" id="GO:1990112">
    <property type="term" value="C:RQC complex"/>
    <property type="evidence" value="ECO:0007669"/>
    <property type="project" value="UniProtKB-UniRule"/>
</dbReference>
<organism evidence="19 20">
    <name type="scientific">Rhizoctonia solani</name>
    <dbReference type="NCBI Taxonomy" id="456999"/>
    <lineage>
        <taxon>Eukaryota</taxon>
        <taxon>Fungi</taxon>
        <taxon>Dikarya</taxon>
        <taxon>Basidiomycota</taxon>
        <taxon>Agaricomycotina</taxon>
        <taxon>Agaricomycetes</taxon>
        <taxon>Cantharellales</taxon>
        <taxon>Ceratobasidiaceae</taxon>
        <taxon>Rhizoctonia</taxon>
    </lineage>
</organism>
<evidence type="ECO:0000256" key="6">
    <source>
        <dbReference type="ARBA" id="ARBA00017157"/>
    </source>
</evidence>
<evidence type="ECO:0000313" key="20">
    <source>
        <dbReference type="Proteomes" id="UP000663843"/>
    </source>
</evidence>
<evidence type="ECO:0000256" key="5">
    <source>
        <dbReference type="ARBA" id="ARBA00012483"/>
    </source>
</evidence>
<evidence type="ECO:0000256" key="14">
    <source>
        <dbReference type="ARBA" id="ARBA00055150"/>
    </source>
</evidence>
<dbReference type="Pfam" id="PF23009">
    <property type="entry name" value="UBC_like"/>
    <property type="match status" value="1"/>
</dbReference>
<dbReference type="PANTHER" id="PTHR12389:SF0">
    <property type="entry name" value="E3 UBIQUITIN-PROTEIN LIGASE LISTERIN"/>
    <property type="match status" value="1"/>
</dbReference>
<comment type="function">
    <text evidence="14">E3 ubiquitin-protein ligase component of the ribosome quality control complex (RQC), a ribosome-associated complex that mediates ubiquitination and extraction of incompletely synthesized nascent chains for proteasomal degradation. Mediates ubiquitination of proteins derived from mRNAs lacking stop codons (non-stop proteins) and other translation arrest products induced by poly-lysine sequences and tandem rare codons. Ubiquitination leads to CDC48 recruitment for extraction and degradation of the incomplete translation product. May indirectly play a role in chromatin function and transcription.</text>
</comment>
<dbReference type="GO" id="GO:0061630">
    <property type="term" value="F:ubiquitin protein ligase activity"/>
    <property type="evidence" value="ECO:0007669"/>
    <property type="project" value="UniProtKB-UniRule"/>
</dbReference>
<comment type="subunit">
    <text evidence="16">Component of the ribosome quality control complex (RQC).</text>
</comment>
<dbReference type="InterPro" id="IPR054476">
    <property type="entry name" value="Ltn1_N"/>
</dbReference>
<name>A0A8H3AZR0_9AGAM</name>
<keyword evidence="7" id="KW-0963">Cytoplasm</keyword>
<comment type="subcellular location">
    <subcellularLocation>
        <location evidence="2">Cytoplasm</location>
        <location evidence="2">Cytosol</location>
    </subcellularLocation>
</comment>
<feature type="compositionally biased region" description="Low complexity" evidence="17">
    <location>
        <begin position="1"/>
        <end position="12"/>
    </location>
</feature>
<evidence type="ECO:0000256" key="10">
    <source>
        <dbReference type="ARBA" id="ARBA00022737"/>
    </source>
</evidence>
<evidence type="ECO:0000256" key="17">
    <source>
        <dbReference type="SAM" id="MobiDB-lite"/>
    </source>
</evidence>
<evidence type="ECO:0000259" key="18">
    <source>
        <dbReference type="PROSITE" id="PS50089"/>
    </source>
</evidence>
<feature type="domain" description="RING-type" evidence="18">
    <location>
        <begin position="1710"/>
        <end position="1757"/>
    </location>
</feature>
<comment type="catalytic activity">
    <reaction evidence="1 16">
        <text>S-ubiquitinyl-[E2 ubiquitin-conjugating enzyme]-L-cysteine + [acceptor protein]-L-lysine = [E2 ubiquitin-conjugating enzyme]-L-cysteine + N(6)-ubiquitinyl-[acceptor protein]-L-lysine.</text>
        <dbReference type="EC" id="2.3.2.27"/>
    </reaction>
</comment>
<evidence type="ECO:0000256" key="8">
    <source>
        <dbReference type="ARBA" id="ARBA00022679"/>
    </source>
</evidence>
<dbReference type="InterPro" id="IPR011016">
    <property type="entry name" value="Znf_RING-CH"/>
</dbReference>
<dbReference type="SUPFAM" id="SSF48371">
    <property type="entry name" value="ARM repeat"/>
    <property type="match status" value="1"/>
</dbReference>
<dbReference type="InterPro" id="IPR001841">
    <property type="entry name" value="Znf_RING"/>
</dbReference>
<evidence type="ECO:0000256" key="16">
    <source>
        <dbReference type="RuleBase" id="RU367090"/>
    </source>
</evidence>
<dbReference type="UniPathway" id="UPA00143"/>
<comment type="caution">
    <text evidence="19">The sequence shown here is derived from an EMBL/GenBank/DDBJ whole genome shotgun (WGS) entry which is preliminary data.</text>
</comment>
<dbReference type="GO" id="GO:0043023">
    <property type="term" value="F:ribosomal large subunit binding"/>
    <property type="evidence" value="ECO:0007669"/>
    <property type="project" value="TreeGrafter"/>
</dbReference>
<accession>A0A8H3AZR0</accession>
<dbReference type="PROSITE" id="PS50089">
    <property type="entry name" value="ZF_RING_2"/>
    <property type="match status" value="1"/>
</dbReference>
<reference evidence="19" key="1">
    <citation type="submission" date="2021-01" db="EMBL/GenBank/DDBJ databases">
        <authorList>
            <person name="Kaushik A."/>
        </authorList>
    </citation>
    <scope>NUCLEOTIDE SEQUENCE</scope>
    <source>
        <strain evidence="19">AG2-2IIIB</strain>
    </source>
</reference>
<evidence type="ECO:0000256" key="11">
    <source>
        <dbReference type="ARBA" id="ARBA00022771"/>
    </source>
</evidence>
<dbReference type="Pfam" id="PF22999">
    <property type="entry name" value="LTN1_E3_ligase_6th"/>
    <property type="match status" value="1"/>
</dbReference>
<comment type="similarity">
    <text evidence="4 16">Belongs to the LTN1 family.</text>
</comment>
<dbReference type="GO" id="GO:0005829">
    <property type="term" value="C:cytosol"/>
    <property type="evidence" value="ECO:0007669"/>
    <property type="project" value="UniProtKB-SubCell"/>
</dbReference>
<keyword evidence="10" id="KW-0677">Repeat</keyword>
<evidence type="ECO:0000256" key="12">
    <source>
        <dbReference type="ARBA" id="ARBA00022786"/>
    </source>
</evidence>
<feature type="compositionally biased region" description="Polar residues" evidence="17">
    <location>
        <begin position="442"/>
        <end position="451"/>
    </location>
</feature>
<protein>
    <recommendedName>
        <fullName evidence="6 16">E3 ubiquitin-protein ligase listerin</fullName>
        <ecNumber evidence="5 16">2.3.2.27</ecNumber>
    </recommendedName>
    <alternativeName>
        <fullName evidence="16">RING-type E3 ubiquitin transferase listerin</fullName>
    </alternativeName>
</protein>
<dbReference type="InterPro" id="IPR039804">
    <property type="entry name" value="RING-CH-C4HC3_LTN1"/>
</dbReference>
<dbReference type="InterPro" id="IPR054477">
    <property type="entry name" value="LTN1_E3_ligase_6th"/>
</dbReference>
<dbReference type="EMBL" id="CAJMWT010002482">
    <property type="protein sequence ID" value="CAE6444485.1"/>
    <property type="molecule type" value="Genomic_DNA"/>
</dbReference>
<dbReference type="SUPFAM" id="SSF57850">
    <property type="entry name" value="RING/U-box"/>
    <property type="match status" value="1"/>
</dbReference>
<dbReference type="InterPro" id="IPR016024">
    <property type="entry name" value="ARM-type_fold"/>
</dbReference>
<feature type="region of interest" description="Disordered" evidence="17">
    <location>
        <begin position="415"/>
        <end position="451"/>
    </location>
</feature>
<keyword evidence="9 16" id="KW-0479">Metal-binding</keyword>
<dbReference type="GO" id="GO:0016567">
    <property type="term" value="P:protein ubiquitination"/>
    <property type="evidence" value="ECO:0007669"/>
    <property type="project" value="UniProtKB-UniPathway"/>
</dbReference>
<feature type="compositionally biased region" description="Acidic residues" evidence="17">
    <location>
        <begin position="420"/>
        <end position="435"/>
    </location>
</feature>
<evidence type="ECO:0000256" key="15">
    <source>
        <dbReference type="PROSITE-ProRule" id="PRU00175"/>
    </source>
</evidence>
<dbReference type="InterPro" id="IPR054478">
    <property type="entry name" value="LTN1_UBC"/>
</dbReference>